<dbReference type="RefSeq" id="WP_345413910.1">
    <property type="nucleotide sequence ID" value="NZ_BAABHO010000013.1"/>
</dbReference>
<keyword evidence="3" id="KW-1185">Reference proteome</keyword>
<organism evidence="2 3">
    <name type="scientific">Actinomycetospora chlora</name>
    <dbReference type="NCBI Taxonomy" id="663608"/>
    <lineage>
        <taxon>Bacteria</taxon>
        <taxon>Bacillati</taxon>
        <taxon>Actinomycetota</taxon>
        <taxon>Actinomycetes</taxon>
        <taxon>Pseudonocardiales</taxon>
        <taxon>Pseudonocardiaceae</taxon>
        <taxon>Actinomycetospora</taxon>
    </lineage>
</organism>
<accession>A0ABP9AXS3</accession>
<comment type="caution">
    <text evidence="2">The sequence shown here is derived from an EMBL/GenBank/DDBJ whole genome shotgun (WGS) entry which is preliminary data.</text>
</comment>
<dbReference type="InterPro" id="IPR032710">
    <property type="entry name" value="NTF2-like_dom_sf"/>
</dbReference>
<dbReference type="Gene3D" id="3.10.450.50">
    <property type="match status" value="1"/>
</dbReference>
<dbReference type="EMBL" id="BAABHO010000013">
    <property type="protein sequence ID" value="GAA4786785.1"/>
    <property type="molecule type" value="Genomic_DNA"/>
</dbReference>
<protein>
    <recommendedName>
        <fullName evidence="1">SnoaL-like domain-containing protein</fullName>
    </recommendedName>
</protein>
<evidence type="ECO:0000313" key="3">
    <source>
        <dbReference type="Proteomes" id="UP001500928"/>
    </source>
</evidence>
<proteinExistence type="predicted"/>
<dbReference type="InterPro" id="IPR037401">
    <property type="entry name" value="SnoaL-like"/>
</dbReference>
<name>A0ABP9AXS3_9PSEU</name>
<evidence type="ECO:0000313" key="2">
    <source>
        <dbReference type="EMBL" id="GAA4786785.1"/>
    </source>
</evidence>
<reference evidence="3" key="1">
    <citation type="journal article" date="2019" name="Int. J. Syst. Evol. Microbiol.">
        <title>The Global Catalogue of Microorganisms (GCM) 10K type strain sequencing project: providing services to taxonomists for standard genome sequencing and annotation.</title>
        <authorList>
            <consortium name="The Broad Institute Genomics Platform"/>
            <consortium name="The Broad Institute Genome Sequencing Center for Infectious Disease"/>
            <person name="Wu L."/>
            <person name="Ma J."/>
        </authorList>
    </citation>
    <scope>NUCLEOTIDE SEQUENCE [LARGE SCALE GENOMIC DNA]</scope>
    <source>
        <strain evidence="3">JCM 17979</strain>
    </source>
</reference>
<feature type="domain" description="SnoaL-like" evidence="1">
    <location>
        <begin position="7"/>
        <end position="113"/>
    </location>
</feature>
<evidence type="ECO:0000259" key="1">
    <source>
        <dbReference type="Pfam" id="PF12680"/>
    </source>
</evidence>
<dbReference type="Pfam" id="PF12680">
    <property type="entry name" value="SnoaL_2"/>
    <property type="match status" value="1"/>
</dbReference>
<gene>
    <name evidence="2" type="ORF">GCM10023200_21130</name>
</gene>
<dbReference type="SUPFAM" id="SSF54427">
    <property type="entry name" value="NTF2-like"/>
    <property type="match status" value="1"/>
</dbReference>
<sequence length="129" mass="14252">MGSVALHFRETMAEHGLEAGLALTTDDFTWTVWGRPDGPFRLARTYAKDEVADLMSHVRASLVDGPHVTVLGFTEDASHAFLEIEVRATSVNGTEYHNRGVHVFDIVDGRVAAVREYIDTAHAAEVFVR</sequence>
<dbReference type="Proteomes" id="UP001500928">
    <property type="component" value="Unassembled WGS sequence"/>
</dbReference>